<evidence type="ECO:0000256" key="2">
    <source>
        <dbReference type="RuleBase" id="RU362011"/>
    </source>
</evidence>
<evidence type="ECO:0000256" key="1">
    <source>
        <dbReference type="PROSITE-ProRule" id="PRU00703"/>
    </source>
</evidence>
<dbReference type="SMART" id="SM00924">
    <property type="entry name" value="MgtE_N"/>
    <property type="match status" value="1"/>
</dbReference>
<comment type="similarity">
    <text evidence="2">Belongs to the SLC41A transporter family.</text>
</comment>
<dbReference type="InterPro" id="IPR006669">
    <property type="entry name" value="MgtE_transporter"/>
</dbReference>
<dbReference type="InterPro" id="IPR006668">
    <property type="entry name" value="Mg_transptr_MgtE_intracell_dom"/>
</dbReference>
<dbReference type="SMART" id="SM00116">
    <property type="entry name" value="CBS"/>
    <property type="match status" value="2"/>
</dbReference>
<keyword evidence="1" id="KW-0129">CBS domain</keyword>
<dbReference type="InterPro" id="IPR000644">
    <property type="entry name" value="CBS_dom"/>
</dbReference>
<comment type="subcellular location">
    <subcellularLocation>
        <location evidence="2">Cell membrane</location>
        <topology evidence="2">Multi-pass membrane protein</topology>
    </subcellularLocation>
</comment>
<feature type="non-terminal residue" evidence="4">
    <location>
        <position position="300"/>
    </location>
</feature>
<dbReference type="Proteomes" id="UP000285138">
    <property type="component" value="Unassembled WGS sequence"/>
</dbReference>
<sequence>MALKTIQKLIKLLKHKNRQFTSLVEEMHPSDMAELVEKLNDEQKKELFELLDDNEAALIIPEMEDVDQVSLFQVLDKEKASSILKEMSSDEAVDLLSELPPAEAQELLTRIEDPEEIEGLLKFPEDTAGGLMTTEYLSLPENMPVEEAIQRLREVASEVETIYYIYVIDEENRLIGVLSLRELISAEDGTLLKDIMKTNVINVDVNLDQKEVARVVSRYDLLAVPVIDGNDSLRGIITVDDILDVLEEEATEDIYRLVGTSEVRGVDLINASVFNVSVKRLPWLIVCLIGGLFPGSVIGV</sequence>
<dbReference type="AlphaFoldDB" id="A0A424YIJ1"/>
<dbReference type="PANTHER" id="PTHR43773">
    <property type="entry name" value="MAGNESIUM TRANSPORTER MGTE"/>
    <property type="match status" value="1"/>
</dbReference>
<accession>A0A424YIJ1</accession>
<evidence type="ECO:0000259" key="3">
    <source>
        <dbReference type="PROSITE" id="PS51371"/>
    </source>
</evidence>
<gene>
    <name evidence="4" type="primary">mgtE</name>
    <name evidence="4" type="ORF">D5R97_00700</name>
</gene>
<dbReference type="Gene3D" id="1.25.60.10">
    <property type="entry name" value="MgtE N-terminal domain-like"/>
    <property type="match status" value="1"/>
</dbReference>
<reference evidence="4 5" key="1">
    <citation type="submission" date="2018-08" db="EMBL/GenBank/DDBJ databases">
        <title>The metabolism and importance of syntrophic acetate oxidation coupled to methane or sulfide production in haloalkaline environments.</title>
        <authorList>
            <person name="Timmers P.H.A."/>
            <person name="Vavourakis C.D."/>
            <person name="Sorokin D.Y."/>
            <person name="Sinninghe Damste J.S."/>
            <person name="Muyzer G."/>
            <person name="Stams A.J.M."/>
            <person name="Plugge C.M."/>
        </authorList>
    </citation>
    <scope>NUCLEOTIDE SEQUENCE [LARGE SCALE GENOMIC DNA]</scope>
    <source>
        <strain evidence="4">MSAO_Bac1</strain>
    </source>
</reference>
<dbReference type="Pfam" id="PF03448">
    <property type="entry name" value="MgtE_N"/>
    <property type="match status" value="1"/>
</dbReference>
<feature type="domain" description="CBS" evidence="3">
    <location>
        <begin position="196"/>
        <end position="252"/>
    </location>
</feature>
<dbReference type="GO" id="GO:0005886">
    <property type="term" value="C:plasma membrane"/>
    <property type="evidence" value="ECO:0007669"/>
    <property type="project" value="UniProtKB-SubCell"/>
</dbReference>
<evidence type="ECO:0000313" key="4">
    <source>
        <dbReference type="EMBL" id="RQD78244.1"/>
    </source>
</evidence>
<proteinExistence type="inferred from homology"/>
<comment type="caution">
    <text evidence="4">The sequence shown here is derived from an EMBL/GenBank/DDBJ whole genome shotgun (WGS) entry which is preliminary data.</text>
</comment>
<keyword evidence="2" id="KW-0479">Metal-binding</keyword>
<dbReference type="PROSITE" id="PS51371">
    <property type="entry name" value="CBS"/>
    <property type="match status" value="2"/>
</dbReference>
<organism evidence="4 5">
    <name type="scientific">Candidatus Syntrophonatronum acetioxidans</name>
    <dbReference type="NCBI Taxonomy" id="1795816"/>
    <lineage>
        <taxon>Bacteria</taxon>
        <taxon>Bacillati</taxon>
        <taxon>Bacillota</taxon>
        <taxon>Clostridia</taxon>
        <taxon>Eubacteriales</taxon>
        <taxon>Syntrophomonadaceae</taxon>
        <taxon>Candidatus Syntrophonatronum</taxon>
    </lineage>
</organism>
<comment type="function">
    <text evidence="2">Acts as a magnesium transporter.</text>
</comment>
<dbReference type="InterPro" id="IPR046342">
    <property type="entry name" value="CBS_dom_sf"/>
</dbReference>
<evidence type="ECO:0000313" key="5">
    <source>
        <dbReference type="Proteomes" id="UP000285138"/>
    </source>
</evidence>
<name>A0A424YIJ1_9FIRM</name>
<dbReference type="GO" id="GO:0015095">
    <property type="term" value="F:magnesium ion transmembrane transporter activity"/>
    <property type="evidence" value="ECO:0007669"/>
    <property type="project" value="UniProtKB-UniRule"/>
</dbReference>
<dbReference type="SUPFAM" id="SSF158791">
    <property type="entry name" value="MgtE N-terminal domain-like"/>
    <property type="match status" value="1"/>
</dbReference>
<protein>
    <recommendedName>
        <fullName evidence="2">Magnesium transporter MgtE</fullName>
    </recommendedName>
</protein>
<dbReference type="CDD" id="cd04606">
    <property type="entry name" value="CBS_pair_Mg_transporter"/>
    <property type="match status" value="1"/>
</dbReference>
<dbReference type="SUPFAM" id="SSF54631">
    <property type="entry name" value="CBS-domain pair"/>
    <property type="match status" value="1"/>
</dbReference>
<dbReference type="Pfam" id="PF00571">
    <property type="entry name" value="CBS"/>
    <property type="match status" value="2"/>
</dbReference>
<dbReference type="Gene3D" id="3.10.580.10">
    <property type="entry name" value="CBS-domain"/>
    <property type="match status" value="1"/>
</dbReference>
<keyword evidence="2" id="KW-0813">Transport</keyword>
<feature type="domain" description="CBS" evidence="3">
    <location>
        <begin position="132"/>
        <end position="195"/>
    </location>
</feature>
<dbReference type="GO" id="GO:0046872">
    <property type="term" value="F:metal ion binding"/>
    <property type="evidence" value="ECO:0007669"/>
    <property type="project" value="UniProtKB-KW"/>
</dbReference>
<keyword evidence="2" id="KW-1003">Cell membrane</keyword>
<keyword evidence="2" id="KW-0472">Membrane</keyword>
<dbReference type="NCBIfam" id="TIGR00400">
    <property type="entry name" value="mgtE"/>
    <property type="match status" value="1"/>
</dbReference>
<dbReference type="InterPro" id="IPR038076">
    <property type="entry name" value="MgtE_N_sf"/>
</dbReference>
<keyword evidence="2" id="KW-0460">Magnesium</keyword>
<dbReference type="PANTHER" id="PTHR43773:SF1">
    <property type="entry name" value="MAGNESIUM TRANSPORTER MGTE"/>
    <property type="match status" value="1"/>
</dbReference>
<comment type="subunit">
    <text evidence="2">Homodimer.</text>
</comment>
<dbReference type="EMBL" id="QZAA01000030">
    <property type="protein sequence ID" value="RQD78244.1"/>
    <property type="molecule type" value="Genomic_DNA"/>
</dbReference>